<dbReference type="PROSITE" id="PS00135">
    <property type="entry name" value="TRYPSIN_SER"/>
    <property type="match status" value="1"/>
</dbReference>
<keyword evidence="6" id="KW-1185">Reference proteome</keyword>
<evidence type="ECO:0000313" key="7">
    <source>
        <dbReference type="RefSeq" id="XP_064073269.1"/>
    </source>
</evidence>
<dbReference type="SUPFAM" id="SSF50494">
    <property type="entry name" value="Trypsin-like serine proteases"/>
    <property type="match status" value="2"/>
</dbReference>
<dbReference type="Gene3D" id="2.40.10.10">
    <property type="entry name" value="Trypsin-like serine proteases"/>
    <property type="match status" value="2"/>
</dbReference>
<evidence type="ECO:0000256" key="4">
    <source>
        <dbReference type="SAM" id="SignalP"/>
    </source>
</evidence>
<dbReference type="InterPro" id="IPR051487">
    <property type="entry name" value="Ser/Thr_Proteases_Immune/Dev"/>
</dbReference>
<reference evidence="7" key="1">
    <citation type="submission" date="2025-08" db="UniProtKB">
        <authorList>
            <consortium name="RefSeq"/>
        </authorList>
    </citation>
    <scope>IDENTIFICATION</scope>
    <source>
        <tissue evidence="7">Whole body</tissue>
    </source>
</reference>
<keyword evidence="4" id="KW-0732">Signal</keyword>
<dbReference type="InterPro" id="IPR033116">
    <property type="entry name" value="TRYPSIN_SER"/>
</dbReference>
<dbReference type="PRINTS" id="PR00722">
    <property type="entry name" value="CHYMOTRYPSIN"/>
</dbReference>
<organism evidence="6 7">
    <name type="scientific">Vanessa tameamea</name>
    <name type="common">Kamehameha butterfly</name>
    <dbReference type="NCBI Taxonomy" id="334116"/>
    <lineage>
        <taxon>Eukaryota</taxon>
        <taxon>Metazoa</taxon>
        <taxon>Ecdysozoa</taxon>
        <taxon>Arthropoda</taxon>
        <taxon>Hexapoda</taxon>
        <taxon>Insecta</taxon>
        <taxon>Pterygota</taxon>
        <taxon>Neoptera</taxon>
        <taxon>Endopterygota</taxon>
        <taxon>Lepidoptera</taxon>
        <taxon>Glossata</taxon>
        <taxon>Ditrysia</taxon>
        <taxon>Papilionoidea</taxon>
        <taxon>Nymphalidae</taxon>
        <taxon>Nymphalinae</taxon>
        <taxon>Vanessa</taxon>
    </lineage>
</organism>
<feature type="domain" description="Peptidase S1" evidence="5">
    <location>
        <begin position="389"/>
        <end position="628"/>
    </location>
</feature>
<dbReference type="GeneID" id="113399164"/>
<dbReference type="InterPro" id="IPR009003">
    <property type="entry name" value="Peptidase_S1_PA"/>
</dbReference>
<dbReference type="PROSITE" id="PS50240">
    <property type="entry name" value="TRYPSIN_DOM"/>
    <property type="match status" value="2"/>
</dbReference>
<proteinExistence type="inferred from homology"/>
<dbReference type="InterPro" id="IPR001314">
    <property type="entry name" value="Peptidase_S1A"/>
</dbReference>
<feature type="domain" description="Peptidase S1" evidence="5">
    <location>
        <begin position="26"/>
        <end position="268"/>
    </location>
</feature>
<gene>
    <name evidence="7" type="primary">LOC113399164</name>
</gene>
<sequence length="628" mass="67846">MIVLLLINTSSSCSEGECDIQPNERILGGVTSERNSRPYQVALNLRVGATGEVGFCGGSLVHQQWVLTAAHCCFHGDEEVTHVQAILGAHSLYDRYENGRRLINVDEIIIHPEWDPNTFENDLALLKLPNSVQTSETISIVRLPYLSTVSSNFAGLGAIASGWGIASEGVTFISPTLREKQLTVITDTLCNTFYFQNLPRDVICGFSSTSGTCKGDNGGPLTIFSNITEETILIGVASFIAAEGCNNDMPSVFTRVQHRLNWISNVTGIILIYEDGPEIQSKLEDWQQKLENIGLKINRTKTKYMFCDFGGLSGPEAIALDGVALPVCSDFRIKMRCSVVVGFCLVVAVSATIKVSTNYHIDIGIPEATRIKEAEEKILANQDNVNDRIVGGVVSSPNAFPYLGGLLITFFNSPSTSACGSSLISADRLITAAHCWNVPGSLIVRQFVVVLGSQFLFSGGTRIPTSNVVVHPQYNPDFYTNDIAIIYLPYRVSFSTIIQPIALPHNNLWDSFVGQVATAIGYGKTNDAQTGVSVNSVVSHVYLRVISVQQCQAVFGLNFVQESTLCTDGFGGIGICGGDSGGPLVVNHNGQDVLVGVSSFVARAGCQLGHPSAFARITSFYNFILQNM</sequence>
<feature type="signal peptide" evidence="4">
    <location>
        <begin position="1"/>
        <end position="16"/>
    </location>
</feature>
<dbReference type="InterPro" id="IPR001254">
    <property type="entry name" value="Trypsin_dom"/>
</dbReference>
<keyword evidence="3" id="KW-0378">Hydrolase</keyword>
<evidence type="ECO:0000256" key="3">
    <source>
        <dbReference type="RuleBase" id="RU363034"/>
    </source>
</evidence>
<dbReference type="InterPro" id="IPR018114">
    <property type="entry name" value="TRYPSIN_HIS"/>
</dbReference>
<evidence type="ECO:0000256" key="1">
    <source>
        <dbReference type="ARBA" id="ARBA00023157"/>
    </source>
</evidence>
<dbReference type="CDD" id="cd00190">
    <property type="entry name" value="Tryp_SPc"/>
    <property type="match status" value="2"/>
</dbReference>
<keyword evidence="3" id="KW-0645">Protease</keyword>
<evidence type="ECO:0000256" key="2">
    <source>
        <dbReference type="ARBA" id="ARBA00024195"/>
    </source>
</evidence>
<dbReference type="Pfam" id="PF00089">
    <property type="entry name" value="Trypsin"/>
    <property type="match status" value="2"/>
</dbReference>
<evidence type="ECO:0000259" key="5">
    <source>
        <dbReference type="PROSITE" id="PS50240"/>
    </source>
</evidence>
<protein>
    <submittedName>
        <fullName evidence="7">Transmembrane protease serine 9-like</fullName>
    </submittedName>
</protein>
<evidence type="ECO:0000313" key="6">
    <source>
        <dbReference type="Proteomes" id="UP001652626"/>
    </source>
</evidence>
<keyword evidence="3" id="KW-0720">Serine protease</keyword>
<dbReference type="RefSeq" id="XP_064073269.1">
    <property type="nucleotide sequence ID" value="XM_064217199.1"/>
</dbReference>
<dbReference type="Proteomes" id="UP001652626">
    <property type="component" value="Chromosome 15"/>
</dbReference>
<keyword evidence="1" id="KW-1015">Disulfide bond</keyword>
<feature type="chain" id="PRO_5045822177" evidence="4">
    <location>
        <begin position="17"/>
        <end position="628"/>
    </location>
</feature>
<dbReference type="InterPro" id="IPR043504">
    <property type="entry name" value="Peptidase_S1_PA_chymotrypsin"/>
</dbReference>
<comment type="similarity">
    <text evidence="2">Belongs to the peptidase S1 family. CLIP subfamily.</text>
</comment>
<dbReference type="PROSITE" id="PS00134">
    <property type="entry name" value="TRYPSIN_HIS"/>
    <property type="match status" value="2"/>
</dbReference>
<dbReference type="SMART" id="SM00020">
    <property type="entry name" value="Tryp_SPc"/>
    <property type="match status" value="2"/>
</dbReference>
<dbReference type="PANTHER" id="PTHR24256">
    <property type="entry name" value="TRYPTASE-RELATED"/>
    <property type="match status" value="1"/>
</dbReference>
<name>A0ABM4APQ0_VANTA</name>
<accession>A0ABM4APQ0</accession>